<dbReference type="GO" id="GO:0005975">
    <property type="term" value="P:carbohydrate metabolic process"/>
    <property type="evidence" value="ECO:0007669"/>
    <property type="project" value="InterPro"/>
</dbReference>
<dbReference type="GO" id="GO:0005576">
    <property type="term" value="C:extracellular region"/>
    <property type="evidence" value="ECO:0007669"/>
    <property type="project" value="UniProtKB-SubCell"/>
</dbReference>
<dbReference type="PANTHER" id="PTHR34216">
    <property type="match status" value="1"/>
</dbReference>
<dbReference type="InterPro" id="IPR002509">
    <property type="entry name" value="NODB_dom"/>
</dbReference>
<keyword evidence="3" id="KW-0812">Transmembrane</keyword>
<feature type="transmembrane region" description="Helical" evidence="3">
    <location>
        <begin position="7"/>
        <end position="25"/>
    </location>
</feature>
<protein>
    <recommendedName>
        <fullName evidence="4">NodB homology domain-containing protein</fullName>
    </recommendedName>
</protein>
<dbReference type="PROSITE" id="PS51677">
    <property type="entry name" value="NODB"/>
    <property type="match status" value="1"/>
</dbReference>
<dbReference type="RefSeq" id="WP_163052161.1">
    <property type="nucleotide sequence ID" value="NZ_AP019695.1"/>
</dbReference>
<keyword evidence="3" id="KW-1133">Transmembrane helix</keyword>
<dbReference type="SUPFAM" id="SSF88713">
    <property type="entry name" value="Glycoside hydrolase/deacetylase"/>
    <property type="match status" value="1"/>
</dbReference>
<dbReference type="InterPro" id="IPR011330">
    <property type="entry name" value="Glyco_hydro/deAcase_b/a-brl"/>
</dbReference>
<dbReference type="InterPro" id="IPR051398">
    <property type="entry name" value="Polysacch_Deacetylase"/>
</dbReference>
<evidence type="ECO:0000256" key="3">
    <source>
        <dbReference type="SAM" id="Phobius"/>
    </source>
</evidence>
<reference evidence="6" key="1">
    <citation type="submission" date="2019-05" db="EMBL/GenBank/DDBJ databases">
        <title>Complete genome sequencing of Absiella argi strain JCM 30884.</title>
        <authorList>
            <person name="Sakamoto M."/>
            <person name="Murakami T."/>
            <person name="Mori H."/>
        </authorList>
    </citation>
    <scope>NUCLEOTIDE SEQUENCE [LARGE SCALE GENOMIC DNA]</scope>
    <source>
        <strain evidence="6">JCM 30884</strain>
    </source>
</reference>
<organism evidence="5 6">
    <name type="scientific">Amedibacterium intestinale</name>
    <dbReference type="NCBI Taxonomy" id="2583452"/>
    <lineage>
        <taxon>Bacteria</taxon>
        <taxon>Bacillati</taxon>
        <taxon>Bacillota</taxon>
        <taxon>Erysipelotrichia</taxon>
        <taxon>Erysipelotrichales</taxon>
        <taxon>Erysipelotrichaceae</taxon>
        <taxon>Amedibacterium</taxon>
    </lineage>
</organism>
<feature type="domain" description="NodB homology" evidence="4">
    <location>
        <begin position="101"/>
        <end position="267"/>
    </location>
</feature>
<sequence length="267" mass="31691">MKKRYKILIGILVFVFICFLGTLYLRKETPRTPNTDSIPVLGYHHLASDEHKKENYRFDPWTTSISTFEKHMKYLHDHGYKTISLDDFYAWYKGEKEYDNKTVVLTFDDGYYSTLKIAQPILEKYGYQASVFMIGHNISNKEKPYSPPSKQFIPAYLINDNDTLKFYSHFYNIHRKINNDYAINVYSKQELEKDIQKAADTSNTKYMAYPYGKYNDKVQEALKSQKVSLAFSYANYRNAKRSDAPYEIPRYMVDAYTPMFLFEWFLN</sequence>
<dbReference type="Proteomes" id="UP000464754">
    <property type="component" value="Chromosome"/>
</dbReference>
<evidence type="ECO:0000259" key="4">
    <source>
        <dbReference type="PROSITE" id="PS51677"/>
    </source>
</evidence>
<accession>A0A6N4TJX2</accession>
<evidence type="ECO:0000256" key="2">
    <source>
        <dbReference type="ARBA" id="ARBA00022729"/>
    </source>
</evidence>
<dbReference type="GO" id="GO:0016810">
    <property type="term" value="F:hydrolase activity, acting on carbon-nitrogen (but not peptide) bonds"/>
    <property type="evidence" value="ECO:0007669"/>
    <property type="project" value="InterPro"/>
</dbReference>
<dbReference type="KEGG" id="aarg:Aargi30884_19520"/>
<dbReference type="Gene3D" id="3.20.20.370">
    <property type="entry name" value="Glycoside hydrolase/deacetylase"/>
    <property type="match status" value="1"/>
</dbReference>
<keyword evidence="2" id="KW-0732">Signal</keyword>
<keyword evidence="3" id="KW-0472">Membrane</keyword>
<dbReference type="PANTHER" id="PTHR34216:SF3">
    <property type="entry name" value="POLY-BETA-1,6-N-ACETYL-D-GLUCOSAMINE N-DEACETYLASE"/>
    <property type="match status" value="1"/>
</dbReference>
<comment type="subcellular location">
    <subcellularLocation>
        <location evidence="1">Secreted</location>
    </subcellularLocation>
</comment>
<dbReference type="AlphaFoldDB" id="A0A6N4TJX2"/>
<gene>
    <name evidence="5" type="ORF">Aargi30884_19520</name>
</gene>
<evidence type="ECO:0000313" key="6">
    <source>
        <dbReference type="Proteomes" id="UP000464754"/>
    </source>
</evidence>
<evidence type="ECO:0000256" key="1">
    <source>
        <dbReference type="ARBA" id="ARBA00004613"/>
    </source>
</evidence>
<proteinExistence type="predicted"/>
<dbReference type="Pfam" id="PF01522">
    <property type="entry name" value="Polysacc_deac_1"/>
    <property type="match status" value="1"/>
</dbReference>
<dbReference type="EMBL" id="AP019695">
    <property type="protein sequence ID" value="BBK23049.1"/>
    <property type="molecule type" value="Genomic_DNA"/>
</dbReference>
<keyword evidence="6" id="KW-1185">Reference proteome</keyword>
<evidence type="ECO:0000313" key="5">
    <source>
        <dbReference type="EMBL" id="BBK23049.1"/>
    </source>
</evidence>
<name>A0A6N4TJX2_9FIRM</name>